<evidence type="ECO:0000256" key="5">
    <source>
        <dbReference type="ARBA" id="ARBA00023002"/>
    </source>
</evidence>
<proteinExistence type="inferred from homology"/>
<dbReference type="SUPFAM" id="SSF51412">
    <property type="entry name" value="Inosine monophosphate dehydrogenase (IMPDH)"/>
    <property type="match status" value="1"/>
</dbReference>
<dbReference type="EC" id="1.7.1.7" evidence="1"/>
<evidence type="ECO:0000256" key="3">
    <source>
        <dbReference type="ARBA" id="ARBA00022857"/>
    </source>
</evidence>
<evidence type="ECO:0000256" key="2">
    <source>
        <dbReference type="ARBA" id="ARBA00015800"/>
    </source>
</evidence>
<organism evidence="9">
    <name type="scientific">viral metagenome</name>
    <dbReference type="NCBI Taxonomy" id="1070528"/>
    <lineage>
        <taxon>unclassified sequences</taxon>
        <taxon>metagenomes</taxon>
        <taxon>organismal metagenomes</taxon>
    </lineage>
</organism>
<comment type="catalytic activity">
    <reaction evidence="7">
        <text>IMP + NH4(+) + NADP(+) = GMP + NADPH + 2 H(+)</text>
        <dbReference type="Rhea" id="RHEA:17185"/>
        <dbReference type="ChEBI" id="CHEBI:15378"/>
        <dbReference type="ChEBI" id="CHEBI:28938"/>
        <dbReference type="ChEBI" id="CHEBI:57783"/>
        <dbReference type="ChEBI" id="CHEBI:58053"/>
        <dbReference type="ChEBI" id="CHEBI:58115"/>
        <dbReference type="ChEBI" id="CHEBI:58349"/>
        <dbReference type="EC" id="1.7.1.7"/>
    </reaction>
</comment>
<dbReference type="InterPro" id="IPR013785">
    <property type="entry name" value="Aldolase_TIM"/>
</dbReference>
<reference evidence="9" key="1">
    <citation type="journal article" date="2020" name="Nature">
        <title>Giant virus diversity and host interactions through global metagenomics.</title>
        <authorList>
            <person name="Schulz F."/>
            <person name="Roux S."/>
            <person name="Paez-Espino D."/>
            <person name="Jungbluth S."/>
            <person name="Walsh D.A."/>
            <person name="Denef V.J."/>
            <person name="McMahon K.D."/>
            <person name="Konstantinidis K.T."/>
            <person name="Eloe-Fadrosh E.A."/>
            <person name="Kyrpides N.C."/>
            <person name="Woyke T."/>
        </authorList>
    </citation>
    <scope>NUCLEOTIDE SEQUENCE</scope>
    <source>
        <strain evidence="9">GVMAG-M-3300024258-14</strain>
    </source>
</reference>
<dbReference type="InterPro" id="IPR001093">
    <property type="entry name" value="IMP_DH_GMPRt"/>
</dbReference>
<protein>
    <recommendedName>
        <fullName evidence="2">GMP reductase</fullName>
        <ecNumber evidence="1">1.7.1.7</ecNumber>
    </recommendedName>
    <alternativeName>
        <fullName evidence="6">Guanosine 5'-monophosphate oxidoreductase</fullName>
    </alternativeName>
</protein>
<keyword evidence="4" id="KW-0630">Potassium</keyword>
<dbReference type="InterPro" id="IPR050139">
    <property type="entry name" value="GMP_reductase"/>
</dbReference>
<sequence>MKLLDEVKLDYSDVLLLPKMSEYSSRSEVNLERTLKFKYSTETWTGVPIMVSNMDTTGTIEMAQSLQEKKVITCLHKYYKAEDIPSSLNKDYYAVTSGMDIENLCDIMEKVDPKIICLDVANGYMKRFVELCAKVREKFPSKIIIAGNVCTSEGVMDLVMNGKVDIVKVGIGNGSCCTTRKQTGIGYPQLSAVMECSDTAHGINAHIISDGGMQVIGDFSKAYAGGADFIMSGSMFAAHNESNGELIMDEKGKEYKLFYGMSSTTAMDKYNGGVAKYKSSEGKTVKLPYRGPIENTINDIMGGIRSSMTYIGAKKVKDIPKCATFIRVNRQLNQIYNQNEV</sequence>
<dbReference type="PANTHER" id="PTHR43170">
    <property type="entry name" value="GMP REDUCTASE"/>
    <property type="match status" value="1"/>
</dbReference>
<dbReference type="PIRSF" id="PIRSF000235">
    <property type="entry name" value="GMP_reductase"/>
    <property type="match status" value="1"/>
</dbReference>
<dbReference type="InterPro" id="IPR005993">
    <property type="entry name" value="GMPR"/>
</dbReference>
<dbReference type="SMART" id="SM01240">
    <property type="entry name" value="IMPDH"/>
    <property type="match status" value="1"/>
</dbReference>
<evidence type="ECO:0000256" key="4">
    <source>
        <dbReference type="ARBA" id="ARBA00022958"/>
    </source>
</evidence>
<dbReference type="Pfam" id="PF00478">
    <property type="entry name" value="IMPDH"/>
    <property type="match status" value="1"/>
</dbReference>
<dbReference type="Gene3D" id="3.20.20.70">
    <property type="entry name" value="Aldolase class I"/>
    <property type="match status" value="1"/>
</dbReference>
<dbReference type="GO" id="GO:1902560">
    <property type="term" value="C:GMP reductase complex"/>
    <property type="evidence" value="ECO:0007669"/>
    <property type="project" value="InterPro"/>
</dbReference>
<keyword evidence="5" id="KW-0560">Oxidoreductase</keyword>
<dbReference type="EMBL" id="MN740216">
    <property type="protein sequence ID" value="QHT94153.1"/>
    <property type="molecule type" value="Genomic_DNA"/>
</dbReference>
<evidence type="ECO:0000256" key="7">
    <source>
        <dbReference type="ARBA" id="ARBA00048616"/>
    </source>
</evidence>
<dbReference type="CDD" id="cd00381">
    <property type="entry name" value="IMPDH"/>
    <property type="match status" value="1"/>
</dbReference>
<evidence type="ECO:0000256" key="6">
    <source>
        <dbReference type="ARBA" id="ARBA00030699"/>
    </source>
</evidence>
<dbReference type="NCBIfam" id="NF003470">
    <property type="entry name" value="PRK05096.1"/>
    <property type="match status" value="1"/>
</dbReference>
<dbReference type="HAMAP" id="MF_00596">
    <property type="entry name" value="GMP_reduct_type1"/>
    <property type="match status" value="1"/>
</dbReference>
<accession>A0A6C0IRM2</accession>
<keyword evidence="3" id="KW-0521">NADP</keyword>
<evidence type="ECO:0000313" key="9">
    <source>
        <dbReference type="EMBL" id="QHT94153.1"/>
    </source>
</evidence>
<evidence type="ECO:0000256" key="1">
    <source>
        <dbReference type="ARBA" id="ARBA00012678"/>
    </source>
</evidence>
<dbReference type="PANTHER" id="PTHR43170:SF5">
    <property type="entry name" value="GMP REDUCTASE"/>
    <property type="match status" value="1"/>
</dbReference>
<evidence type="ECO:0000259" key="8">
    <source>
        <dbReference type="Pfam" id="PF00478"/>
    </source>
</evidence>
<feature type="domain" description="IMP dehydrogenase/GMP reductase" evidence="8">
    <location>
        <begin position="95"/>
        <end position="329"/>
    </location>
</feature>
<dbReference type="GO" id="GO:0003920">
    <property type="term" value="F:GMP reductase activity"/>
    <property type="evidence" value="ECO:0007669"/>
    <property type="project" value="UniProtKB-EC"/>
</dbReference>
<name>A0A6C0IRM2_9ZZZZ</name>
<dbReference type="AlphaFoldDB" id="A0A6C0IRM2"/>
<dbReference type="GO" id="GO:0009117">
    <property type="term" value="P:nucleotide metabolic process"/>
    <property type="evidence" value="ECO:0007669"/>
    <property type="project" value="InterPro"/>
</dbReference>